<dbReference type="OrthoDB" id="271628at2759"/>
<feature type="binding site" evidence="15">
    <location>
        <begin position="360"/>
        <end position="361"/>
    </location>
    <ligand>
        <name>substrate</name>
    </ligand>
</feature>
<evidence type="ECO:0000313" key="20">
    <source>
        <dbReference type="EMBL" id="CAB3364514.1"/>
    </source>
</evidence>
<evidence type="ECO:0000256" key="9">
    <source>
        <dbReference type="ARBA" id="ARBA00022801"/>
    </source>
</evidence>
<feature type="domain" description="Myotubularin phosphatase" evidence="19">
    <location>
        <begin position="190"/>
        <end position="583"/>
    </location>
</feature>
<evidence type="ECO:0000256" key="1">
    <source>
        <dbReference type="ARBA" id="ARBA00003580"/>
    </source>
</evidence>
<keyword evidence="12" id="KW-0472">Membrane</keyword>
<dbReference type="GO" id="GO:0046474">
    <property type="term" value="P:glycerophospholipid biosynthetic process"/>
    <property type="evidence" value="ECO:0007669"/>
    <property type="project" value="UniProtKB-ARBA"/>
</dbReference>
<dbReference type="GO" id="GO:0004438">
    <property type="term" value="F:phosphatidylinositol-3-phosphate phosphatase activity"/>
    <property type="evidence" value="ECO:0007669"/>
    <property type="project" value="TreeGrafter"/>
</dbReference>
<evidence type="ECO:0000256" key="10">
    <source>
        <dbReference type="ARBA" id="ARBA00022833"/>
    </source>
</evidence>
<dbReference type="PANTHER" id="PTHR10807">
    <property type="entry name" value="MYOTUBULARIN-RELATED"/>
    <property type="match status" value="1"/>
</dbReference>
<feature type="compositionally biased region" description="Basic and acidic residues" evidence="17">
    <location>
        <begin position="645"/>
        <end position="658"/>
    </location>
</feature>
<evidence type="ECO:0000256" key="5">
    <source>
        <dbReference type="ARBA" id="ARBA00012903"/>
    </source>
</evidence>
<evidence type="ECO:0000256" key="13">
    <source>
        <dbReference type="ARBA" id="ARBA00032571"/>
    </source>
</evidence>
<proteinExistence type="inferred from homology"/>
<feature type="compositionally biased region" description="Pro residues" evidence="17">
    <location>
        <begin position="674"/>
        <end position="683"/>
    </location>
</feature>
<dbReference type="InterPro" id="IPR029021">
    <property type="entry name" value="Prot-tyrosine_phosphatase-like"/>
</dbReference>
<dbReference type="PROSITE" id="PS50178">
    <property type="entry name" value="ZF_FYVE"/>
    <property type="match status" value="1"/>
</dbReference>
<dbReference type="GO" id="GO:0005829">
    <property type="term" value="C:cytosol"/>
    <property type="evidence" value="ECO:0007669"/>
    <property type="project" value="UniProtKB-ARBA"/>
</dbReference>
<dbReference type="GO" id="GO:0008270">
    <property type="term" value="F:zinc ion binding"/>
    <property type="evidence" value="ECO:0007669"/>
    <property type="project" value="UniProtKB-KW"/>
</dbReference>
<dbReference type="PROSITE" id="PS51339">
    <property type="entry name" value="PPASE_MYOTUBULARIN"/>
    <property type="match status" value="1"/>
</dbReference>
<evidence type="ECO:0000256" key="6">
    <source>
        <dbReference type="ARBA" id="ARBA00019870"/>
    </source>
</evidence>
<dbReference type="InterPro" id="IPR030564">
    <property type="entry name" value="Myotubularin"/>
</dbReference>
<evidence type="ECO:0000313" key="21">
    <source>
        <dbReference type="Proteomes" id="UP000494165"/>
    </source>
</evidence>
<feature type="region of interest" description="Disordered" evidence="17">
    <location>
        <begin position="617"/>
        <end position="689"/>
    </location>
</feature>
<feature type="compositionally biased region" description="Low complexity" evidence="17">
    <location>
        <begin position="756"/>
        <end position="766"/>
    </location>
</feature>
<feature type="compositionally biased region" description="Polar residues" evidence="17">
    <location>
        <begin position="617"/>
        <end position="637"/>
    </location>
</feature>
<comment type="similarity">
    <text evidence="3">Belongs to the protein-tyrosine phosphatase family. Non-receptor class myotubularin subfamily.</text>
</comment>
<evidence type="ECO:0000256" key="11">
    <source>
        <dbReference type="ARBA" id="ARBA00023098"/>
    </source>
</evidence>
<evidence type="ECO:0000256" key="3">
    <source>
        <dbReference type="ARBA" id="ARBA00007471"/>
    </source>
</evidence>
<dbReference type="GO" id="GO:0060090">
    <property type="term" value="F:molecular adaptor activity"/>
    <property type="evidence" value="ECO:0007669"/>
    <property type="project" value="UniProtKB-ARBA"/>
</dbReference>
<dbReference type="Proteomes" id="UP000494165">
    <property type="component" value="Unassembled WGS sequence"/>
</dbReference>
<feature type="binding site" evidence="15">
    <location>
        <begin position="421"/>
        <end position="427"/>
    </location>
    <ligand>
        <name>substrate</name>
    </ligand>
</feature>
<dbReference type="SUPFAM" id="SSF57903">
    <property type="entry name" value="FYVE/PHD zinc finger"/>
    <property type="match status" value="1"/>
</dbReference>
<dbReference type="Pfam" id="PF01363">
    <property type="entry name" value="FYVE"/>
    <property type="match status" value="1"/>
</dbReference>
<dbReference type="CDD" id="cd15733">
    <property type="entry name" value="FYVE_MTMR4"/>
    <property type="match status" value="1"/>
</dbReference>
<keyword evidence="10" id="KW-0862">Zinc</keyword>
<dbReference type="FunFam" id="3.30.40.10:FF:000073">
    <property type="entry name" value="myotubularin-related protein 4 isoform X2"/>
    <property type="match status" value="1"/>
</dbReference>
<keyword evidence="21" id="KW-1185">Reference proteome</keyword>
<dbReference type="InterPro" id="IPR017455">
    <property type="entry name" value="Znf_FYVE-rel"/>
</dbReference>
<keyword evidence="11" id="KW-0443">Lipid metabolism</keyword>
<protein>
    <recommendedName>
        <fullName evidence="6">Lateral signaling target protein 2 homolog</fullName>
        <ecNumber evidence="5">3.1.3.95</ecNumber>
    </recommendedName>
    <alternativeName>
        <fullName evidence="13">Phosphatidylinositol-3,5-bisphosphate 3-phosphatase</fullName>
    </alternativeName>
</protein>
<evidence type="ECO:0000256" key="2">
    <source>
        <dbReference type="ARBA" id="ARBA00004370"/>
    </source>
</evidence>
<evidence type="ECO:0000256" key="8">
    <source>
        <dbReference type="ARBA" id="ARBA00022771"/>
    </source>
</evidence>
<feature type="domain" description="FYVE-type" evidence="18">
    <location>
        <begin position="912"/>
        <end position="972"/>
    </location>
</feature>
<dbReference type="Pfam" id="PF06602">
    <property type="entry name" value="Myotub-related"/>
    <property type="match status" value="1"/>
</dbReference>
<evidence type="ECO:0000256" key="16">
    <source>
        <dbReference type="PROSITE-ProRule" id="PRU00091"/>
    </source>
</evidence>
<evidence type="ECO:0000256" key="17">
    <source>
        <dbReference type="SAM" id="MobiDB-lite"/>
    </source>
</evidence>
<dbReference type="InterPro" id="IPR011011">
    <property type="entry name" value="Znf_FYVE_PHD"/>
</dbReference>
<dbReference type="EC" id="3.1.3.95" evidence="5"/>
<comment type="subcellular location">
    <subcellularLocation>
        <location evidence="2">Membrane</location>
    </subcellularLocation>
</comment>
<keyword evidence="9" id="KW-0378">Hydrolase</keyword>
<sequence length="1021" mass="113260">MGLIQCYQQLELWVTMTTELDKPSGAPSFCNLRASEMFPKHDLQEATLVEDVQPAECNVPFPLVFGENIDYLSRVNDNGLLALSNYRCFLQNNSCTYNIPLTVIDVVEVRDLLDLHILCKDVQSVRCSFSSSEACTEWQRRISRASTQPRELEQVFAMAFYAWACDEGDEEAWSKLGGRNDSAVLVGSVEASEKNFYAEIARLGFDLAGAWRVSRLNYEYNLCQSYPRLILLPSCINDVTLEAVARFRSARRVPAVVWRHSNGAVLARSSQPEVGWLGWRSPEDEDLMKAFAEACACSETTPNIEGELADEPQPQPSSKNVVIVDARSYTTAVANRARGGGCECAEYYPNCIIAFMNLSNIHAVRKSCQVLRTLCVLDDPQNWFSQLEGCKWFQLLASILRAAVTVAVALDRDATPVLVHCSDGWDRTPQITALAQLLLDPYYRTIEGFQVLVEREWIDFGHKFADRCGLGAGATDDINERSPVFLQWLDCVHQLLTQFPCAFQFSHAYLVRLAQHVYSNMFGTFLCNSQRERAKLKVAERTQSVWRFLKANPDCHNLLYSCNQQVLWPLCSLRDIRLWTEVYLGGVVRAVDAVPPTSPPPNLTKSTSCEDLQQALHSSAVQTRRNSQPSLTDSTIASLLFDSDPVTKDEQQEGKEEAESAENGDVIDGLVPSPEIPPPPPLPSVESSTDTLVPVELTNGNCVREDSPKLQQNQNILIDQNPTECHVCASSRRFLLESNALGLSSNGNGALPNGHTRTSSHYSTPTSYPPTPGSDSTAGEEEAQRASHRCQLPDRPLPILTSKMDLDGLSTIQSDIQTRLRHIFADFQSQIEALQRELHTTRMALIQQVCHHCSPGMSNGDHRTDETGSIPESVDSIAENAANGSLSSRPASDVSWETVEEKDVFPTRWIPDHAVTRCMGCDTEFWLGRRKHHCRNCGQIFCNDCSWNTAPLPSEQLYEPVRVCANCYRQISAGGGCTLILNGGAQPMPNGQQACKQQSTASANAAHHDKLQKPIVSAGST</sequence>
<evidence type="ECO:0000256" key="14">
    <source>
        <dbReference type="PIRSR" id="PIRSR630564-1"/>
    </source>
</evidence>
<dbReference type="SUPFAM" id="SSF52799">
    <property type="entry name" value="(Phosphotyrosine protein) phosphatases II"/>
    <property type="match status" value="1"/>
</dbReference>
<dbReference type="GO" id="GO:0052629">
    <property type="term" value="F:phosphatidylinositol-3,5-bisphosphate 3-phosphatase activity"/>
    <property type="evidence" value="ECO:0007669"/>
    <property type="project" value="UniProtKB-EC"/>
</dbReference>
<dbReference type="GO" id="GO:0016020">
    <property type="term" value="C:membrane"/>
    <property type="evidence" value="ECO:0007669"/>
    <property type="project" value="UniProtKB-SubCell"/>
</dbReference>
<keyword evidence="7" id="KW-0479">Metal-binding</keyword>
<accession>A0A8S1C928</accession>
<dbReference type="EMBL" id="CADEPI010000016">
    <property type="protein sequence ID" value="CAB3364514.1"/>
    <property type="molecule type" value="Genomic_DNA"/>
</dbReference>
<comment type="similarity">
    <text evidence="4">Belongs to the lst-2 family.</text>
</comment>
<evidence type="ECO:0000259" key="19">
    <source>
        <dbReference type="PROSITE" id="PS51339"/>
    </source>
</evidence>
<dbReference type="SMART" id="SM00404">
    <property type="entry name" value="PTPc_motif"/>
    <property type="match status" value="1"/>
</dbReference>
<dbReference type="SUPFAM" id="SSF50729">
    <property type="entry name" value="PH domain-like"/>
    <property type="match status" value="1"/>
</dbReference>
<feature type="region of interest" description="Disordered" evidence="17">
    <location>
        <begin position="991"/>
        <end position="1021"/>
    </location>
</feature>
<gene>
    <name evidence="20" type="ORF">CLODIP_2_CD09303</name>
</gene>
<comment type="function">
    <text evidence="1">Negative regulator of epidermal growth factor receptor (EGFR) signaling.</text>
</comment>
<dbReference type="Gene3D" id="3.30.40.10">
    <property type="entry name" value="Zinc/RING finger domain, C3HC4 (zinc finger)"/>
    <property type="match status" value="1"/>
</dbReference>
<dbReference type="InterPro" id="IPR010569">
    <property type="entry name" value="Myotubularin-like_Pase_dom"/>
</dbReference>
<dbReference type="PROSITE" id="PS00383">
    <property type="entry name" value="TYR_PHOSPHATASE_1"/>
    <property type="match status" value="1"/>
</dbReference>
<dbReference type="AlphaFoldDB" id="A0A8S1C928"/>
<feature type="region of interest" description="Disordered" evidence="17">
    <location>
        <begin position="743"/>
        <end position="796"/>
    </location>
</feature>
<evidence type="ECO:0000259" key="18">
    <source>
        <dbReference type="PROSITE" id="PS50178"/>
    </source>
</evidence>
<dbReference type="GO" id="GO:0046856">
    <property type="term" value="P:phosphatidylinositol dephosphorylation"/>
    <property type="evidence" value="ECO:0007669"/>
    <property type="project" value="UniProtKB-ARBA"/>
</dbReference>
<dbReference type="GO" id="GO:0010506">
    <property type="term" value="P:regulation of autophagy"/>
    <property type="evidence" value="ECO:0007669"/>
    <property type="project" value="TreeGrafter"/>
</dbReference>
<evidence type="ECO:0000256" key="4">
    <source>
        <dbReference type="ARBA" id="ARBA00008755"/>
    </source>
</evidence>
<dbReference type="InterPro" id="IPR000306">
    <property type="entry name" value="Znf_FYVE"/>
</dbReference>
<dbReference type="InterPro" id="IPR016130">
    <property type="entry name" value="Tyr_Pase_AS"/>
</dbReference>
<dbReference type="GO" id="GO:0019903">
    <property type="term" value="F:protein phosphatase binding"/>
    <property type="evidence" value="ECO:0007669"/>
    <property type="project" value="TreeGrafter"/>
</dbReference>
<dbReference type="GO" id="GO:0004721">
    <property type="term" value="F:phosphoprotein phosphatase activity"/>
    <property type="evidence" value="ECO:0007669"/>
    <property type="project" value="UniProtKB-ARBA"/>
</dbReference>
<evidence type="ECO:0000256" key="15">
    <source>
        <dbReference type="PIRSR" id="PIRSR630564-2"/>
    </source>
</evidence>
<dbReference type="PANTHER" id="PTHR10807:SF75">
    <property type="entry name" value="PHOSPHATIDYLINOSITOL-3-PHOSPHATE PHOSPHATASE"/>
    <property type="match status" value="1"/>
</dbReference>
<reference evidence="20 21" key="1">
    <citation type="submission" date="2020-04" db="EMBL/GenBank/DDBJ databases">
        <authorList>
            <person name="Alioto T."/>
            <person name="Alioto T."/>
            <person name="Gomez Garrido J."/>
        </authorList>
    </citation>
    <scope>NUCLEOTIDE SEQUENCE [LARGE SCALE GENOMIC DNA]</scope>
</reference>
<dbReference type="InterPro" id="IPR013083">
    <property type="entry name" value="Znf_RING/FYVE/PHD"/>
</dbReference>
<feature type="compositionally biased region" description="Polar residues" evidence="17">
    <location>
        <begin position="991"/>
        <end position="1003"/>
    </location>
</feature>
<organism evidence="20 21">
    <name type="scientific">Cloeon dipterum</name>
    <dbReference type="NCBI Taxonomy" id="197152"/>
    <lineage>
        <taxon>Eukaryota</taxon>
        <taxon>Metazoa</taxon>
        <taxon>Ecdysozoa</taxon>
        <taxon>Arthropoda</taxon>
        <taxon>Hexapoda</taxon>
        <taxon>Insecta</taxon>
        <taxon>Pterygota</taxon>
        <taxon>Palaeoptera</taxon>
        <taxon>Ephemeroptera</taxon>
        <taxon>Pisciforma</taxon>
        <taxon>Baetidae</taxon>
        <taxon>Cloeon</taxon>
    </lineage>
</organism>
<dbReference type="GO" id="GO:0061952">
    <property type="term" value="P:midbody abscission"/>
    <property type="evidence" value="ECO:0007669"/>
    <property type="project" value="UniProtKB-ARBA"/>
</dbReference>
<keyword evidence="8 16" id="KW-0863">Zinc-finger</keyword>
<comment type="caution">
    <text evidence="20">The sequence shown here is derived from an EMBL/GenBank/DDBJ whole genome shotgun (WGS) entry which is preliminary data.</text>
</comment>
<dbReference type="InterPro" id="IPR046978">
    <property type="entry name" value="MTMR4_FYVE"/>
</dbReference>
<dbReference type="SMART" id="SM00064">
    <property type="entry name" value="FYVE"/>
    <property type="match status" value="1"/>
</dbReference>
<name>A0A8S1C928_9INSE</name>
<feature type="active site" description="Phosphocysteine intermediate" evidence="14">
    <location>
        <position position="421"/>
    </location>
</feature>
<evidence type="ECO:0000256" key="7">
    <source>
        <dbReference type="ARBA" id="ARBA00022723"/>
    </source>
</evidence>
<evidence type="ECO:0000256" key="12">
    <source>
        <dbReference type="ARBA" id="ARBA00023136"/>
    </source>
</evidence>
<dbReference type="InterPro" id="IPR003595">
    <property type="entry name" value="Tyr_Pase_cat"/>
</dbReference>